<dbReference type="AlphaFoldDB" id="F0Y8N0"/>
<dbReference type="OrthoDB" id="165838at2759"/>
<evidence type="ECO:0000313" key="3">
    <source>
        <dbReference type="Proteomes" id="UP000002729"/>
    </source>
</evidence>
<sequence>MMRRFGSKKESKPEPGADESAAARRSTKEAPGYESPDAPARSYRTITPAFFARKRWDDEDDEDEASIASSAKSSIRLPTFFGRRRKKESVKLPELAGPAPAPRPVARGFEPRIKRDAFGNAVAPEAAPAPDEEPPPSPTRGLATFLVPAERPPESPSRRNLKRLERSDSKKTIRDPQEMVREIKKRQKKKEKRVKKMRKRLRADLEKKNPPASPRKPPPEPRVPEDDGDFAASSRDDLSAYVTDIQAAVAAIFERDAAERALREKLDAGEIEDDAQSSSTFTSGPPDLDTYEMEQALAKPDQDVPGGFEGAGHGGALRTTDTEKSLVRTVVSTLAATLDAAESARVAEPPQRAVRKNWRMPDFDYGDPIVTATTIDALHRADPFAEPFARPLLPVAALRLDLAVTLDAPSYAHRPAGADAVCVAATPARRATRTYTCPCGARCDYATRDAHLVACKAFKEAWEEALRRLVEEFTAAQVRRYLSRMSQYKLVDDAAAFCALAETRGDVDEAVSRLGDDQYRRDMQLAGTLHGLKSLDKERRAPYVPGDSGSDQVTEVVRNAAFRGASRQKSREDVHFEDSDLKERRLYYVD</sequence>
<gene>
    <name evidence="2" type="ORF">AURANDRAFT_64032</name>
</gene>
<dbReference type="EMBL" id="GL833127">
    <property type="protein sequence ID" value="EGB08637.1"/>
    <property type="molecule type" value="Genomic_DNA"/>
</dbReference>
<organism evidence="3">
    <name type="scientific">Aureococcus anophagefferens</name>
    <name type="common">Harmful bloom alga</name>
    <dbReference type="NCBI Taxonomy" id="44056"/>
    <lineage>
        <taxon>Eukaryota</taxon>
        <taxon>Sar</taxon>
        <taxon>Stramenopiles</taxon>
        <taxon>Ochrophyta</taxon>
        <taxon>Pelagophyceae</taxon>
        <taxon>Pelagomonadales</taxon>
        <taxon>Pelagomonadaceae</taxon>
        <taxon>Aureococcus</taxon>
    </lineage>
</organism>
<dbReference type="GeneID" id="20224633"/>
<evidence type="ECO:0000256" key="1">
    <source>
        <dbReference type="SAM" id="MobiDB-lite"/>
    </source>
</evidence>
<name>F0Y8N0_AURAN</name>
<proteinExistence type="predicted"/>
<feature type="compositionally biased region" description="Basic and acidic residues" evidence="1">
    <location>
        <begin position="151"/>
        <end position="182"/>
    </location>
</feature>
<dbReference type="RefSeq" id="XP_009036632.1">
    <property type="nucleotide sequence ID" value="XM_009038384.1"/>
</dbReference>
<keyword evidence="3" id="KW-1185">Reference proteome</keyword>
<protein>
    <submittedName>
        <fullName evidence="2">Uncharacterized protein</fullName>
    </submittedName>
</protein>
<feature type="region of interest" description="Disordered" evidence="1">
    <location>
        <begin position="267"/>
        <end position="286"/>
    </location>
</feature>
<reference evidence="2 3" key="1">
    <citation type="journal article" date="2011" name="Proc. Natl. Acad. Sci. U.S.A.">
        <title>Niche of harmful alga Aureococcus anophagefferens revealed through ecogenomics.</title>
        <authorList>
            <person name="Gobler C.J."/>
            <person name="Berry D.L."/>
            <person name="Dyhrman S.T."/>
            <person name="Wilhelm S.W."/>
            <person name="Salamov A."/>
            <person name="Lobanov A.V."/>
            <person name="Zhang Y."/>
            <person name="Collier J.L."/>
            <person name="Wurch L.L."/>
            <person name="Kustka A.B."/>
            <person name="Dill B.D."/>
            <person name="Shah M."/>
            <person name="VerBerkmoes N.C."/>
            <person name="Kuo A."/>
            <person name="Terry A."/>
            <person name="Pangilinan J."/>
            <person name="Lindquist E.A."/>
            <person name="Lucas S."/>
            <person name="Paulsen I.T."/>
            <person name="Hattenrath-Lehmann T.K."/>
            <person name="Talmage S.C."/>
            <person name="Walker E.A."/>
            <person name="Koch F."/>
            <person name="Burson A.M."/>
            <person name="Marcoval M.A."/>
            <person name="Tang Y.Z."/>
            <person name="Lecleir G.R."/>
            <person name="Coyne K.J."/>
            <person name="Berg G.M."/>
            <person name="Bertrand E.M."/>
            <person name="Saito M.A."/>
            <person name="Gladyshev V.N."/>
            <person name="Grigoriev I.V."/>
        </authorList>
    </citation>
    <scope>NUCLEOTIDE SEQUENCE [LARGE SCALE GENOMIC DNA]</scope>
    <source>
        <strain evidence="3">CCMP 1984</strain>
    </source>
</reference>
<accession>F0Y8N0</accession>
<evidence type="ECO:0000313" key="2">
    <source>
        <dbReference type="EMBL" id="EGB08637.1"/>
    </source>
</evidence>
<dbReference type="Proteomes" id="UP000002729">
    <property type="component" value="Unassembled WGS sequence"/>
</dbReference>
<feature type="compositionally biased region" description="Basic residues" evidence="1">
    <location>
        <begin position="183"/>
        <end position="201"/>
    </location>
</feature>
<dbReference type="KEGG" id="aaf:AURANDRAFT_64032"/>
<feature type="compositionally biased region" description="Low complexity" evidence="1">
    <location>
        <begin position="66"/>
        <end position="75"/>
    </location>
</feature>
<dbReference type="InParanoid" id="F0Y8N0"/>
<feature type="region of interest" description="Disordered" evidence="1">
    <location>
        <begin position="1"/>
        <end position="235"/>
    </location>
</feature>